<dbReference type="AlphaFoldDB" id="A0A1U7N1U1"/>
<evidence type="ECO:0000313" key="4">
    <source>
        <dbReference type="Proteomes" id="UP000186657"/>
    </source>
</evidence>
<organism evidence="3 4">
    <name type="scientific">Moorena bouillonii PNG</name>
    <dbReference type="NCBI Taxonomy" id="568701"/>
    <lineage>
        <taxon>Bacteria</taxon>
        <taxon>Bacillati</taxon>
        <taxon>Cyanobacteriota</taxon>
        <taxon>Cyanophyceae</taxon>
        <taxon>Coleofasciculales</taxon>
        <taxon>Coleofasciculaceae</taxon>
        <taxon>Moorena</taxon>
    </lineage>
</organism>
<name>A0A1U7N1U1_9CYAN</name>
<proteinExistence type="predicted"/>
<protein>
    <submittedName>
        <fullName evidence="3">Uncharacterized protein</fullName>
    </submittedName>
</protein>
<keyword evidence="2" id="KW-0812">Transmembrane</keyword>
<feature type="coiled-coil region" evidence="1">
    <location>
        <begin position="115"/>
        <end position="156"/>
    </location>
</feature>
<dbReference type="RefSeq" id="WP_075899695.1">
    <property type="nucleotide sequence ID" value="NZ_MKZS01000001.1"/>
</dbReference>
<sequence>MIKNSLTEEQFQGLVERLSKRKNELEGRITIETVKDSLRELGLSDLLLENDIDEVCKQMNRELKMRQWTNYFKFALILMILTAPLSAFGGYKLREVIVAKFPEFVGLTNDESLQSRELKLQVKDLQDKVKDLETDKDKLNERIEDLKTENKTLKNLGKPDTISQATRTSVITESKPTPVSSQSVELSGIIYELKSCQKSYNVNSSTQSIICAILITSTKENVKLHLYSNHREGRSRLLDQGKEYVATKVELGTYSNNRYGYVNNSLIKDIPIEAIITFKGVSLDVKQIDVLQFINHLKSSYYTGFINTELRNVSVTPEK</sequence>
<gene>
    <name evidence="3" type="ORF">BJP37_13705</name>
</gene>
<dbReference type="Proteomes" id="UP000186657">
    <property type="component" value="Unassembled WGS sequence"/>
</dbReference>
<feature type="transmembrane region" description="Helical" evidence="2">
    <location>
        <begin position="71"/>
        <end position="91"/>
    </location>
</feature>
<evidence type="ECO:0000256" key="1">
    <source>
        <dbReference type="SAM" id="Coils"/>
    </source>
</evidence>
<keyword evidence="2" id="KW-0472">Membrane</keyword>
<keyword evidence="4" id="KW-1185">Reference proteome</keyword>
<keyword evidence="2" id="KW-1133">Transmembrane helix</keyword>
<reference evidence="3 4" key="1">
    <citation type="submission" date="2016-10" db="EMBL/GenBank/DDBJ databases">
        <title>Comparative genomics uncovers the prolific and rare metabolic potential of the cyanobacterial genus Moorea.</title>
        <authorList>
            <person name="Leao T."/>
            <person name="Castelao G."/>
            <person name="Korobeynikov A."/>
            <person name="Monroe E.A."/>
            <person name="Podell S."/>
            <person name="Glukhov E."/>
            <person name="Allen E."/>
            <person name="Gerwick W.H."/>
            <person name="Gerwick L."/>
        </authorList>
    </citation>
    <scope>NUCLEOTIDE SEQUENCE [LARGE SCALE GENOMIC DNA]</scope>
    <source>
        <strain evidence="3 4">PNG5-198</strain>
    </source>
</reference>
<evidence type="ECO:0000313" key="3">
    <source>
        <dbReference type="EMBL" id="OLT59918.1"/>
    </source>
</evidence>
<evidence type="ECO:0000256" key="2">
    <source>
        <dbReference type="SAM" id="Phobius"/>
    </source>
</evidence>
<keyword evidence="1" id="KW-0175">Coiled coil</keyword>
<comment type="caution">
    <text evidence="3">The sequence shown here is derived from an EMBL/GenBank/DDBJ whole genome shotgun (WGS) entry which is preliminary data.</text>
</comment>
<accession>A0A1U7N1U1</accession>
<dbReference type="EMBL" id="MKZS01000001">
    <property type="protein sequence ID" value="OLT59918.1"/>
    <property type="molecule type" value="Genomic_DNA"/>
</dbReference>